<dbReference type="InterPro" id="IPR016164">
    <property type="entry name" value="FAD-linked_Oxase-like_C"/>
</dbReference>
<evidence type="ECO:0000256" key="4">
    <source>
        <dbReference type="ARBA" id="ARBA00022827"/>
    </source>
</evidence>
<evidence type="ECO:0000256" key="1">
    <source>
        <dbReference type="ARBA" id="ARBA00001974"/>
    </source>
</evidence>
<evidence type="ECO:0000313" key="7">
    <source>
        <dbReference type="EMBL" id="KRG18056.1"/>
    </source>
</evidence>
<keyword evidence="9" id="KW-1185">Reference proteome</keyword>
<organism evidence="7">
    <name type="scientific">Candidatus Berkiella cookevillensis</name>
    <dbReference type="NCBI Taxonomy" id="437022"/>
    <lineage>
        <taxon>Bacteria</taxon>
        <taxon>Pseudomonadati</taxon>
        <taxon>Pseudomonadota</taxon>
        <taxon>Gammaproteobacteria</taxon>
        <taxon>Candidatus Berkiellales</taxon>
        <taxon>Candidatus Berkiellaceae</taxon>
        <taxon>Candidatus Berkiella</taxon>
    </lineage>
</organism>
<dbReference type="Gene3D" id="1.10.45.10">
    <property type="entry name" value="Vanillyl-alcohol Oxidase, Chain A, domain 4"/>
    <property type="match status" value="1"/>
</dbReference>
<evidence type="ECO:0000313" key="8">
    <source>
        <dbReference type="EMBL" id="MCS5709165.1"/>
    </source>
</evidence>
<dbReference type="SUPFAM" id="SSF56176">
    <property type="entry name" value="FAD-binding/transporter-associated domain-like"/>
    <property type="match status" value="1"/>
</dbReference>
<proteinExistence type="inferred from homology"/>
<dbReference type="PANTHER" id="PTHR42934">
    <property type="entry name" value="GLYCOLATE OXIDASE SUBUNIT GLCD"/>
    <property type="match status" value="1"/>
</dbReference>
<dbReference type="Gene3D" id="3.30.70.2740">
    <property type="match status" value="1"/>
</dbReference>
<dbReference type="InterPro" id="IPR016171">
    <property type="entry name" value="Vanillyl_alc_oxidase_C-sub2"/>
</dbReference>
<dbReference type="EMBL" id="LKHV01000009">
    <property type="protein sequence ID" value="KRG18056.1"/>
    <property type="molecule type" value="Genomic_DNA"/>
</dbReference>
<dbReference type="InterPro" id="IPR004113">
    <property type="entry name" value="FAD-bd_oxidored_4_C"/>
</dbReference>
<dbReference type="EC" id="1.-.-.-" evidence="7"/>
<evidence type="ECO:0000313" key="9">
    <source>
        <dbReference type="Proteomes" id="UP000051494"/>
    </source>
</evidence>
<dbReference type="AlphaFoldDB" id="A0A0Q9YPV1"/>
<dbReference type="PANTHER" id="PTHR42934:SF2">
    <property type="entry name" value="GLYCOLATE OXIDASE SUBUNIT GLCD"/>
    <property type="match status" value="1"/>
</dbReference>
<feature type="domain" description="FAD-binding PCMH-type" evidence="6">
    <location>
        <begin position="38"/>
        <end position="217"/>
    </location>
</feature>
<dbReference type="GO" id="GO:0016491">
    <property type="term" value="F:oxidoreductase activity"/>
    <property type="evidence" value="ECO:0007669"/>
    <property type="project" value="UniProtKB-KW"/>
</dbReference>
<comment type="caution">
    <text evidence="7">The sequence shown here is derived from an EMBL/GenBank/DDBJ whole genome shotgun (WGS) entry which is preliminary data.</text>
</comment>
<evidence type="ECO:0000259" key="6">
    <source>
        <dbReference type="PROSITE" id="PS51387"/>
    </source>
</evidence>
<dbReference type="STRING" id="437022.CC99x_01767"/>
<protein>
    <submittedName>
        <fullName evidence="8">FAD-binding protein</fullName>
    </submittedName>
    <submittedName>
        <fullName evidence="7">Putative FAD-linked oxidoreductase</fullName>
        <ecNumber evidence="7">1.-.-.-</ecNumber>
    </submittedName>
</protein>
<comment type="cofactor">
    <cofactor evidence="1">
        <name>FAD</name>
        <dbReference type="ChEBI" id="CHEBI:57692"/>
    </cofactor>
</comment>
<dbReference type="InterPro" id="IPR051914">
    <property type="entry name" value="FAD-linked_OxidoTrans_Type4"/>
</dbReference>
<evidence type="ECO:0000256" key="2">
    <source>
        <dbReference type="ARBA" id="ARBA00008000"/>
    </source>
</evidence>
<dbReference type="PATRIC" id="fig|1590042.3.peg.1796"/>
<comment type="similarity">
    <text evidence="2">Belongs to the FAD-binding oxidoreductase/transferase type 4 family.</text>
</comment>
<dbReference type="Pfam" id="PF01565">
    <property type="entry name" value="FAD_binding_4"/>
    <property type="match status" value="1"/>
</dbReference>
<sequence>MKKDASQLIAILKSQFDDASFYTEPSDCWAYGYDNSRRHALPDAVVFASNHEDVVKLVKLCAQHSIPLIARGRGTNTTGAAIPINGGIVLSLERMQKIIEIDPQNRFMVVEPGVLNQNAQEAAQKMGLFWAPDPTSAPYSSIGGNIACGAAGPRSVKYGTTKDNVLGLTAVTGTGHTIHTGVYTTKGSVGYDLTRLMIGSEGTLGIVTSAILKLLPIPETKRTLRAFFSSMPSALSAVIKVMQQPIIPCGVEFMDGNAIRMVRNFSHPELPEKAQSMLIIEVDGSHSIIDHDLQAIVRAIQHPDLLEVNIARSEKEATELWKIRKSLSASLRSLSPHKINEDIIVPVSKVSEILEFTEVLSKQYEIQVVNFGHAGNGNIHVNFLVDPFDPIKGPQAKECLHQLFDKVLSLKGSLSGEHGVGIEKRDYIGKEINSDTLCLMKNIKAQFDPQNILNPGKIFPE</sequence>
<reference evidence="8" key="2">
    <citation type="journal article" date="2016" name="Genome Announc.">
        <title>Draft Genome Sequences of Two Novel Amoeba-Resistant Intranuclear Bacteria, 'Candidatus Berkiella cookevillensis' and 'Candidatus Berkiella aquae'.</title>
        <authorList>
            <person name="Mehari Y.T."/>
            <person name="Arivett B.A."/>
            <person name="Farone A.L."/>
            <person name="Gunderson J.H."/>
            <person name="Farone M.B."/>
        </authorList>
    </citation>
    <scope>NUCLEOTIDE SEQUENCE</scope>
    <source>
        <strain evidence="8">CC99</strain>
    </source>
</reference>
<dbReference type="InterPro" id="IPR016166">
    <property type="entry name" value="FAD-bd_PCMH"/>
</dbReference>
<evidence type="ECO:0000256" key="3">
    <source>
        <dbReference type="ARBA" id="ARBA00022630"/>
    </source>
</evidence>
<evidence type="ECO:0000256" key="5">
    <source>
        <dbReference type="ARBA" id="ARBA00023002"/>
    </source>
</evidence>
<dbReference type="GO" id="GO:0071949">
    <property type="term" value="F:FAD binding"/>
    <property type="evidence" value="ECO:0007669"/>
    <property type="project" value="InterPro"/>
</dbReference>
<reference evidence="8" key="3">
    <citation type="submission" date="2021-06" db="EMBL/GenBank/DDBJ databases">
        <title>Genomic Description and Analysis of Intracellular Bacteria, Candidatus Berkiella cookevillensis and Candidatus Berkiella aquae.</title>
        <authorList>
            <person name="Kidane D.T."/>
            <person name="Mehari Y.T."/>
            <person name="Rice F.C."/>
            <person name="Arivett B.A."/>
            <person name="Farone A.L."/>
            <person name="Berk S.G."/>
            <person name="Farone M.B."/>
        </authorList>
    </citation>
    <scope>NUCLEOTIDE SEQUENCE</scope>
    <source>
        <strain evidence="8">CC99</strain>
    </source>
</reference>
<dbReference type="OrthoDB" id="9811557at2"/>
<name>A0A0Q9YPV1_9GAMM</name>
<gene>
    <name evidence="8" type="ORF">CC99x_009630</name>
    <name evidence="7" type="ORF">CC99x_01767</name>
</gene>
<keyword evidence="5 7" id="KW-0560">Oxidoreductase</keyword>
<dbReference type="Proteomes" id="UP000051494">
    <property type="component" value="Unassembled WGS sequence"/>
</dbReference>
<dbReference type="EMBL" id="LKHV02000001">
    <property type="protein sequence ID" value="MCS5709165.1"/>
    <property type="molecule type" value="Genomic_DNA"/>
</dbReference>
<reference evidence="7" key="1">
    <citation type="submission" date="2015-09" db="EMBL/GenBank/DDBJ databases">
        <title>Draft Genome Sequences of Two Novel Amoeba-resistant Intranuclear Bacteria, Candidatus Berkiella cookevillensis and Candidatus Berkiella aquae.</title>
        <authorList>
            <person name="Mehari Y.T."/>
            <person name="Arivett B.A."/>
            <person name="Farone A.L."/>
            <person name="Gunderson J.H."/>
            <person name="Farone M.B."/>
        </authorList>
    </citation>
    <scope>NUCLEOTIDE SEQUENCE [LARGE SCALE GENOMIC DNA]</scope>
    <source>
        <strain evidence="7">CC99</strain>
    </source>
</reference>
<keyword evidence="3" id="KW-0285">Flavoprotein</keyword>
<keyword evidence="4" id="KW-0274">FAD</keyword>
<dbReference type="InterPro" id="IPR036318">
    <property type="entry name" value="FAD-bd_PCMH-like_sf"/>
</dbReference>
<dbReference type="FunFam" id="1.10.45.10:FF:000001">
    <property type="entry name" value="D-lactate dehydrogenase mitochondrial"/>
    <property type="match status" value="1"/>
</dbReference>
<dbReference type="InterPro" id="IPR016169">
    <property type="entry name" value="FAD-bd_PCMH_sub2"/>
</dbReference>
<dbReference type="Pfam" id="PF02913">
    <property type="entry name" value="FAD-oxidase_C"/>
    <property type="match status" value="1"/>
</dbReference>
<dbReference type="InterPro" id="IPR006094">
    <property type="entry name" value="Oxid_FAD_bind_N"/>
</dbReference>
<accession>A0A0Q9YPV1</accession>
<dbReference type="SUPFAM" id="SSF55103">
    <property type="entry name" value="FAD-linked oxidases, C-terminal domain"/>
    <property type="match status" value="1"/>
</dbReference>
<dbReference type="FunFam" id="3.30.70.2740:FF:000001">
    <property type="entry name" value="D-lactate dehydrogenase mitochondrial"/>
    <property type="match status" value="1"/>
</dbReference>
<dbReference type="Gene3D" id="3.30.465.10">
    <property type="match status" value="1"/>
</dbReference>
<dbReference type="RefSeq" id="WP_057624862.1">
    <property type="nucleotide sequence ID" value="NZ_LKHV02000001.1"/>
</dbReference>
<dbReference type="PROSITE" id="PS51387">
    <property type="entry name" value="FAD_PCMH"/>
    <property type="match status" value="1"/>
</dbReference>